<proteinExistence type="predicted"/>
<evidence type="ECO:0000313" key="1">
    <source>
        <dbReference type="EMBL" id="KAH1038584.1"/>
    </source>
</evidence>
<organism evidence="1 2">
    <name type="scientific">Gossypium stocksii</name>
    <dbReference type="NCBI Taxonomy" id="47602"/>
    <lineage>
        <taxon>Eukaryota</taxon>
        <taxon>Viridiplantae</taxon>
        <taxon>Streptophyta</taxon>
        <taxon>Embryophyta</taxon>
        <taxon>Tracheophyta</taxon>
        <taxon>Spermatophyta</taxon>
        <taxon>Magnoliopsida</taxon>
        <taxon>eudicotyledons</taxon>
        <taxon>Gunneridae</taxon>
        <taxon>Pentapetalae</taxon>
        <taxon>rosids</taxon>
        <taxon>malvids</taxon>
        <taxon>Malvales</taxon>
        <taxon>Malvaceae</taxon>
        <taxon>Malvoideae</taxon>
        <taxon>Gossypium</taxon>
    </lineage>
</organism>
<accession>A0A9D3UDD3</accession>
<feature type="non-terminal residue" evidence="1">
    <location>
        <position position="1"/>
    </location>
</feature>
<gene>
    <name evidence="1" type="ORF">J1N35_040327</name>
</gene>
<sequence length="64" mass="7360">QMQASTVEQISQLKAEAEAREAQMQASIVEQISRLKAEAKAREAEQDKKYNELQLQLQTMMTMF</sequence>
<evidence type="ECO:0000313" key="2">
    <source>
        <dbReference type="Proteomes" id="UP000828251"/>
    </source>
</evidence>
<protein>
    <submittedName>
        <fullName evidence="1">Uncharacterized protein</fullName>
    </submittedName>
</protein>
<dbReference type="AlphaFoldDB" id="A0A9D3UDD3"/>
<dbReference type="EMBL" id="JAIQCV010000012">
    <property type="protein sequence ID" value="KAH1038584.1"/>
    <property type="molecule type" value="Genomic_DNA"/>
</dbReference>
<dbReference type="Proteomes" id="UP000828251">
    <property type="component" value="Unassembled WGS sequence"/>
</dbReference>
<comment type="caution">
    <text evidence="1">The sequence shown here is derived from an EMBL/GenBank/DDBJ whole genome shotgun (WGS) entry which is preliminary data.</text>
</comment>
<keyword evidence="2" id="KW-1185">Reference proteome</keyword>
<reference evidence="1 2" key="1">
    <citation type="journal article" date="2021" name="Plant Biotechnol. J.">
        <title>Multi-omics assisted identification of the key and species-specific regulatory components of drought-tolerant mechanisms in Gossypium stocksii.</title>
        <authorList>
            <person name="Yu D."/>
            <person name="Ke L."/>
            <person name="Zhang D."/>
            <person name="Wu Y."/>
            <person name="Sun Y."/>
            <person name="Mei J."/>
            <person name="Sun J."/>
            <person name="Sun Y."/>
        </authorList>
    </citation>
    <scope>NUCLEOTIDE SEQUENCE [LARGE SCALE GENOMIC DNA]</scope>
    <source>
        <strain evidence="2">cv. E1</strain>
        <tissue evidence="1">Leaf</tissue>
    </source>
</reference>
<name>A0A9D3UDD3_9ROSI</name>